<dbReference type="Pfam" id="PF06240">
    <property type="entry name" value="COXG"/>
    <property type="match status" value="1"/>
</dbReference>
<dbReference type="PANTHER" id="PTHR38588">
    <property type="entry name" value="BLL0334 PROTEIN"/>
    <property type="match status" value="1"/>
</dbReference>
<proteinExistence type="predicted"/>
<organism evidence="1 2">
    <name type="scientific">Aquamicrobium segne</name>
    <dbReference type="NCBI Taxonomy" id="469547"/>
    <lineage>
        <taxon>Bacteria</taxon>
        <taxon>Pseudomonadati</taxon>
        <taxon>Pseudomonadota</taxon>
        <taxon>Alphaproteobacteria</taxon>
        <taxon>Hyphomicrobiales</taxon>
        <taxon>Phyllobacteriaceae</taxon>
        <taxon>Aquamicrobium</taxon>
    </lineage>
</organism>
<name>A0ABW0GT54_9HYPH</name>
<protein>
    <submittedName>
        <fullName evidence="1">SRPBCC family protein</fullName>
    </submittedName>
</protein>
<keyword evidence="2" id="KW-1185">Reference proteome</keyword>
<reference evidence="2" key="1">
    <citation type="journal article" date="2019" name="Int. J. Syst. Evol. Microbiol.">
        <title>The Global Catalogue of Microorganisms (GCM) 10K type strain sequencing project: providing services to taxonomists for standard genome sequencing and annotation.</title>
        <authorList>
            <consortium name="The Broad Institute Genomics Platform"/>
            <consortium name="The Broad Institute Genome Sequencing Center for Infectious Disease"/>
            <person name="Wu L."/>
            <person name="Ma J."/>
        </authorList>
    </citation>
    <scope>NUCLEOTIDE SEQUENCE [LARGE SCALE GENOMIC DNA]</scope>
    <source>
        <strain evidence="2">CGMCC 4.1415</strain>
    </source>
</reference>
<dbReference type="Gene3D" id="3.30.530.20">
    <property type="match status" value="1"/>
</dbReference>
<dbReference type="CDD" id="cd07823">
    <property type="entry name" value="SRPBCC_5"/>
    <property type="match status" value="1"/>
</dbReference>
<dbReference type="Proteomes" id="UP001596016">
    <property type="component" value="Unassembled WGS sequence"/>
</dbReference>
<sequence>MPQLKQVFTVNHPPALVWSQFQDLPNIVQCIPGAALTEQASPTQAKGRMTVKLGPVKADFGGEVEIEADESAHTGKIIGSGIDKSHNSRAKGNVVYRLEEAKGGAATVVNVDVDYTLSGSLAQFARGGIVDAVAEQICKEFALNLEQQLNASPSPSTASSDTASDKVADAAPAAAHVANKPNELNALKLIMAIIRSKLKGLFGRKSA</sequence>
<dbReference type="EMBL" id="JBHSLL010000010">
    <property type="protein sequence ID" value="MFC5384785.1"/>
    <property type="molecule type" value="Genomic_DNA"/>
</dbReference>
<comment type="caution">
    <text evidence="1">The sequence shown here is derived from an EMBL/GenBank/DDBJ whole genome shotgun (WGS) entry which is preliminary data.</text>
</comment>
<accession>A0ABW0GT54</accession>
<evidence type="ECO:0000313" key="2">
    <source>
        <dbReference type="Proteomes" id="UP001596016"/>
    </source>
</evidence>
<dbReference type="InterPro" id="IPR023393">
    <property type="entry name" value="START-like_dom_sf"/>
</dbReference>
<dbReference type="SUPFAM" id="SSF55961">
    <property type="entry name" value="Bet v1-like"/>
    <property type="match status" value="1"/>
</dbReference>
<evidence type="ECO:0000313" key="1">
    <source>
        <dbReference type="EMBL" id="MFC5384785.1"/>
    </source>
</evidence>
<dbReference type="PANTHER" id="PTHR38588:SF1">
    <property type="entry name" value="BLL0334 PROTEIN"/>
    <property type="match status" value="1"/>
</dbReference>
<dbReference type="RefSeq" id="WP_378227635.1">
    <property type="nucleotide sequence ID" value="NZ_JBHSLL010000010.1"/>
</dbReference>
<gene>
    <name evidence="1" type="ORF">ACFPLB_02275</name>
</gene>
<dbReference type="InterPro" id="IPR010419">
    <property type="entry name" value="CO_DH_gsu"/>
</dbReference>